<proteinExistence type="predicted"/>
<dbReference type="Proteomes" id="UP000232323">
    <property type="component" value="Unassembled WGS sequence"/>
</dbReference>
<comment type="caution">
    <text evidence="1">The sequence shown here is derived from an EMBL/GenBank/DDBJ whole genome shotgun (WGS) entry which is preliminary data.</text>
</comment>
<gene>
    <name evidence="1" type="ORF">CEUSTIGMA_g13518.t1</name>
</gene>
<evidence type="ECO:0000313" key="1">
    <source>
        <dbReference type="EMBL" id="GAX86105.1"/>
    </source>
</evidence>
<reference evidence="1 2" key="1">
    <citation type="submission" date="2017-08" db="EMBL/GenBank/DDBJ databases">
        <title>Acidophilic green algal genome provides insights into adaptation to an acidic environment.</title>
        <authorList>
            <person name="Hirooka S."/>
            <person name="Hirose Y."/>
            <person name="Kanesaki Y."/>
            <person name="Higuchi S."/>
            <person name="Fujiwara T."/>
            <person name="Onuma R."/>
            <person name="Era A."/>
            <person name="Ohbayashi R."/>
            <person name="Uzuka A."/>
            <person name="Nozaki H."/>
            <person name="Yoshikawa H."/>
            <person name="Miyagishima S.Y."/>
        </authorList>
    </citation>
    <scope>NUCLEOTIDE SEQUENCE [LARGE SCALE GENOMIC DNA]</scope>
    <source>
        <strain evidence="1 2">NIES-2499</strain>
    </source>
</reference>
<protein>
    <submittedName>
        <fullName evidence="1">Uncharacterized protein</fullName>
    </submittedName>
</protein>
<sequence>MSTTFVPKQSFSHKDEVSQMQQKCPQAICRSPVSKKMEHPVYSNIRNRLGVATAEKMVYIKANHDDGSGADEAYHDKKMIHTGDPLNGLKPQTHNADIKGLQAAMSSSHAQVTHKTRGSGVTRDVISKGQTKDESGTKGGWKRGVMDGSYCSVQNSEAVAKSAGCLQREQVGIWRSLNMPWDDYEYKNYMIGGWDHDNKTLSDKSNKGGAPMFTPFPCVCVSELTGTSDC</sequence>
<dbReference type="EMBL" id="BEGY01000228">
    <property type="protein sequence ID" value="GAX86105.1"/>
    <property type="molecule type" value="Genomic_DNA"/>
</dbReference>
<accession>A0A250XSS2</accession>
<keyword evidence="2" id="KW-1185">Reference proteome</keyword>
<evidence type="ECO:0000313" key="2">
    <source>
        <dbReference type="Proteomes" id="UP000232323"/>
    </source>
</evidence>
<organism evidence="1 2">
    <name type="scientific">Chlamydomonas eustigma</name>
    <dbReference type="NCBI Taxonomy" id="1157962"/>
    <lineage>
        <taxon>Eukaryota</taxon>
        <taxon>Viridiplantae</taxon>
        <taxon>Chlorophyta</taxon>
        <taxon>core chlorophytes</taxon>
        <taxon>Chlorophyceae</taxon>
        <taxon>CS clade</taxon>
        <taxon>Chlamydomonadales</taxon>
        <taxon>Chlamydomonadaceae</taxon>
        <taxon>Chlamydomonas</taxon>
    </lineage>
</organism>
<name>A0A250XSS2_9CHLO</name>
<dbReference type="AlphaFoldDB" id="A0A250XSS2"/>